<dbReference type="KEGG" id="aol:S58_26720"/>
<dbReference type="Gene3D" id="3.30.60.30">
    <property type="match status" value="1"/>
</dbReference>
<organism evidence="3 4">
    <name type="scientific">Bradyrhizobium oligotrophicum S58</name>
    <dbReference type="NCBI Taxonomy" id="1245469"/>
    <lineage>
        <taxon>Bacteria</taxon>
        <taxon>Pseudomonadati</taxon>
        <taxon>Pseudomonadota</taxon>
        <taxon>Alphaproteobacteria</taxon>
        <taxon>Hyphomicrobiales</taxon>
        <taxon>Nitrobacteraceae</taxon>
        <taxon>Bradyrhizobium</taxon>
    </lineage>
</organism>
<dbReference type="Pfam" id="PF00050">
    <property type="entry name" value="Kazal_1"/>
    <property type="match status" value="1"/>
</dbReference>
<dbReference type="PROSITE" id="PS51465">
    <property type="entry name" value="KAZAL_2"/>
    <property type="match status" value="1"/>
</dbReference>
<protein>
    <recommendedName>
        <fullName evidence="2">Kazal-like domain-containing protein</fullName>
    </recommendedName>
</protein>
<dbReference type="Proteomes" id="UP000011841">
    <property type="component" value="Chromosome"/>
</dbReference>
<dbReference type="AlphaFoldDB" id="M4Z5E1"/>
<proteinExistence type="predicted"/>
<dbReference type="EMBL" id="AP012603">
    <property type="protein sequence ID" value="BAM88678.1"/>
    <property type="molecule type" value="Genomic_DNA"/>
</dbReference>
<dbReference type="InterPro" id="IPR036058">
    <property type="entry name" value="Kazal_dom_sf"/>
</dbReference>
<dbReference type="SUPFAM" id="SSF100895">
    <property type="entry name" value="Kazal-type serine protease inhibitors"/>
    <property type="match status" value="1"/>
</dbReference>
<gene>
    <name evidence="3" type="ORF">S58_26720</name>
</gene>
<name>M4Z5E1_9BRAD</name>
<evidence type="ECO:0000313" key="3">
    <source>
        <dbReference type="EMBL" id="BAM88678.1"/>
    </source>
</evidence>
<dbReference type="InterPro" id="IPR002350">
    <property type="entry name" value="Kazal_dom"/>
</dbReference>
<dbReference type="HOGENOM" id="CLU_155922_1_0_5"/>
<evidence type="ECO:0000313" key="4">
    <source>
        <dbReference type="Proteomes" id="UP000011841"/>
    </source>
</evidence>
<feature type="domain" description="Kazal-like" evidence="2">
    <location>
        <begin position="56"/>
        <end position="105"/>
    </location>
</feature>
<dbReference type="STRING" id="1245469.S58_26720"/>
<dbReference type="PATRIC" id="fig|1245469.3.peg.2742"/>
<feature type="chain" id="PRO_5004061577" description="Kazal-like domain-containing protein" evidence="1">
    <location>
        <begin position="26"/>
        <end position="106"/>
    </location>
</feature>
<keyword evidence="4" id="KW-1185">Reference proteome</keyword>
<dbReference type="GeneID" id="301816554"/>
<dbReference type="RefSeq" id="WP_015665800.1">
    <property type="nucleotide sequence ID" value="NC_020453.1"/>
</dbReference>
<dbReference type="eggNOG" id="ENOG5033HVC">
    <property type="taxonomic scope" value="Bacteria"/>
</dbReference>
<sequence length="106" mass="11252">MRKGLFVAITFALGLATMLPGSAGAVGPGRTCGGIAGITCNAGLYCDFPAGQCGRFDMTGVCRRKPTICRRIYMPVCGCNDHTFGNDCERQAAGVSLLHQGRCWFQ</sequence>
<feature type="signal peptide" evidence="1">
    <location>
        <begin position="1"/>
        <end position="25"/>
    </location>
</feature>
<evidence type="ECO:0000256" key="1">
    <source>
        <dbReference type="SAM" id="SignalP"/>
    </source>
</evidence>
<evidence type="ECO:0000259" key="2">
    <source>
        <dbReference type="PROSITE" id="PS51465"/>
    </source>
</evidence>
<reference evidence="3 4" key="1">
    <citation type="journal article" date="2013" name="Appl. Environ. Microbiol.">
        <title>Genome analysis suggests that the soil oligotrophic bacterium Agromonas oligotrophica (Bradyrhizobium oligotrophicum) is a nitrogen-fixing symbiont of Aeschynomene indica.</title>
        <authorList>
            <person name="Okubo T."/>
            <person name="Fukushima S."/>
            <person name="Itakura M."/>
            <person name="Oshima K."/>
            <person name="Longtonglang A."/>
            <person name="Teaumroong N."/>
            <person name="Mitsui H."/>
            <person name="Hattori M."/>
            <person name="Hattori R."/>
            <person name="Hattori T."/>
            <person name="Minamisawa K."/>
        </authorList>
    </citation>
    <scope>NUCLEOTIDE SEQUENCE [LARGE SCALE GENOMIC DNA]</scope>
    <source>
        <strain evidence="3 4">S58</strain>
    </source>
</reference>
<keyword evidence="1" id="KW-0732">Signal</keyword>
<dbReference type="CDD" id="cd00104">
    <property type="entry name" value="KAZAL_FS"/>
    <property type="match status" value="1"/>
</dbReference>
<dbReference type="OrthoDB" id="9800302at2"/>
<dbReference type="SMART" id="SM00280">
    <property type="entry name" value="KAZAL"/>
    <property type="match status" value="1"/>
</dbReference>
<accession>M4Z5E1</accession>